<evidence type="ECO:0000313" key="1">
    <source>
        <dbReference type="Proteomes" id="UP000095281"/>
    </source>
</evidence>
<evidence type="ECO:0000313" key="2">
    <source>
        <dbReference type="WBParaSite" id="MhA1_Contig7.frz3.gene38"/>
    </source>
</evidence>
<dbReference type="Proteomes" id="UP000095281">
    <property type="component" value="Unplaced"/>
</dbReference>
<protein>
    <submittedName>
        <fullName evidence="2">Uncharacterized protein</fullName>
    </submittedName>
</protein>
<dbReference type="AlphaFoldDB" id="A0A1I8BX07"/>
<dbReference type="WBParaSite" id="MhA1_Contig7.frz3.gene38">
    <property type="protein sequence ID" value="MhA1_Contig7.frz3.gene38"/>
    <property type="gene ID" value="MhA1_Contig7.frz3.gene38"/>
</dbReference>
<keyword evidence="1" id="KW-1185">Reference proteome</keyword>
<reference evidence="2" key="1">
    <citation type="submission" date="2016-11" db="UniProtKB">
        <authorList>
            <consortium name="WormBaseParasite"/>
        </authorList>
    </citation>
    <scope>IDENTIFICATION</scope>
</reference>
<proteinExistence type="predicted"/>
<name>A0A1I8BX07_MELHA</name>
<organism evidence="1 2">
    <name type="scientific">Meloidogyne hapla</name>
    <name type="common">Root-knot nematode worm</name>
    <dbReference type="NCBI Taxonomy" id="6305"/>
    <lineage>
        <taxon>Eukaryota</taxon>
        <taxon>Metazoa</taxon>
        <taxon>Ecdysozoa</taxon>
        <taxon>Nematoda</taxon>
        <taxon>Chromadorea</taxon>
        <taxon>Rhabditida</taxon>
        <taxon>Tylenchina</taxon>
        <taxon>Tylenchomorpha</taxon>
        <taxon>Tylenchoidea</taxon>
        <taxon>Meloidogynidae</taxon>
        <taxon>Meloidogyninae</taxon>
        <taxon>Meloidogyne</taxon>
    </lineage>
</organism>
<accession>A0A1I8BX07</accession>
<sequence length="122" mass="13866">MALHPTNRVEGTSCSIPGIFFIDIDDNNGTNCQPKYIRRSSLMTPTSIDRVRTLGMDYDKNYLEGFACHSTNNVPTGLYCSVPNFDINDFVINKRRHTVGHQRLKVYLIITVKIRFLIGTLV</sequence>